<gene>
    <name evidence="1" type="ORF">GCM10008985_34290</name>
</gene>
<reference evidence="1" key="1">
    <citation type="journal article" date="2014" name="Int. J. Syst. Evol. Microbiol.">
        <title>Complete genome sequence of Corynebacterium casei LMG S-19264T (=DSM 44701T), isolated from a smear-ripened cheese.</title>
        <authorList>
            <consortium name="US DOE Joint Genome Institute (JGI-PGF)"/>
            <person name="Walter F."/>
            <person name="Albersmeier A."/>
            <person name="Kalinowski J."/>
            <person name="Ruckert C."/>
        </authorList>
    </citation>
    <scope>NUCLEOTIDE SEQUENCE</scope>
    <source>
        <strain evidence="1">JCM 12289</strain>
    </source>
</reference>
<organism evidence="1 2">
    <name type="scientific">Halococcus dombrowskii</name>
    <dbReference type="NCBI Taxonomy" id="179637"/>
    <lineage>
        <taxon>Archaea</taxon>
        <taxon>Methanobacteriati</taxon>
        <taxon>Methanobacteriota</taxon>
        <taxon>Stenosarchaea group</taxon>
        <taxon>Halobacteria</taxon>
        <taxon>Halobacteriales</taxon>
        <taxon>Halococcaceae</taxon>
        <taxon>Halococcus</taxon>
    </lineage>
</organism>
<dbReference type="EMBL" id="BAAADN010000077">
    <property type="protein sequence ID" value="GAA0474932.1"/>
    <property type="molecule type" value="Genomic_DNA"/>
</dbReference>
<protein>
    <submittedName>
        <fullName evidence="1">Uncharacterized protein</fullName>
    </submittedName>
</protein>
<comment type="caution">
    <text evidence="1">The sequence shown here is derived from an EMBL/GenBank/DDBJ whole genome shotgun (WGS) entry which is preliminary data.</text>
</comment>
<reference evidence="1" key="2">
    <citation type="submission" date="2023-12" db="EMBL/GenBank/DDBJ databases">
        <authorList>
            <person name="Sun Q."/>
            <person name="Inoue M."/>
        </authorList>
    </citation>
    <scope>NUCLEOTIDE SEQUENCE</scope>
    <source>
        <strain evidence="1">JCM 12289</strain>
    </source>
</reference>
<evidence type="ECO:0000313" key="2">
    <source>
        <dbReference type="Proteomes" id="UP001500962"/>
    </source>
</evidence>
<evidence type="ECO:0000313" key="1">
    <source>
        <dbReference type="EMBL" id="GAA0474932.1"/>
    </source>
</evidence>
<proteinExistence type="predicted"/>
<dbReference type="Proteomes" id="UP001500962">
    <property type="component" value="Unassembled WGS sequence"/>
</dbReference>
<name>A0AAV3SLP5_HALDO</name>
<sequence length="69" mass="7642">MFGLHPLPPLPTLIPPEQIDRGVGVFEISLFNDTTAAQHSLSCSTNKSLEVEIRNILKTLNTVLGYYDD</sequence>
<accession>A0AAV3SLP5</accession>
<dbReference type="AlphaFoldDB" id="A0AAV3SLP5"/>